<reference evidence="2" key="1">
    <citation type="journal article" date="2012" name="Nat. Biotechnol.">
        <title>Reference genome sequence of the model plant Setaria.</title>
        <authorList>
            <person name="Bennetzen J.L."/>
            <person name="Schmutz J."/>
            <person name="Wang H."/>
            <person name="Percifield R."/>
            <person name="Hawkins J."/>
            <person name="Pontaroli A.C."/>
            <person name="Estep M."/>
            <person name="Feng L."/>
            <person name="Vaughn J.N."/>
            <person name="Grimwood J."/>
            <person name="Jenkins J."/>
            <person name="Barry K."/>
            <person name="Lindquist E."/>
            <person name="Hellsten U."/>
            <person name="Deshpande S."/>
            <person name="Wang X."/>
            <person name="Wu X."/>
            <person name="Mitros T."/>
            <person name="Triplett J."/>
            <person name="Yang X."/>
            <person name="Ye C.Y."/>
            <person name="Mauro-Herrera M."/>
            <person name="Wang L."/>
            <person name="Li P."/>
            <person name="Sharma M."/>
            <person name="Sharma R."/>
            <person name="Ronald P.C."/>
            <person name="Panaud O."/>
            <person name="Kellogg E.A."/>
            <person name="Brutnell T.P."/>
            <person name="Doust A.N."/>
            <person name="Tuskan G.A."/>
            <person name="Rokhsar D."/>
            <person name="Devos K.M."/>
        </authorList>
    </citation>
    <scope>NUCLEOTIDE SEQUENCE [LARGE SCALE GENOMIC DNA]</scope>
    <source>
        <strain evidence="2">cv. Yugu1</strain>
    </source>
</reference>
<organism evidence="1 2">
    <name type="scientific">Setaria italica</name>
    <name type="common">Foxtail millet</name>
    <name type="synonym">Panicum italicum</name>
    <dbReference type="NCBI Taxonomy" id="4555"/>
    <lineage>
        <taxon>Eukaryota</taxon>
        <taxon>Viridiplantae</taxon>
        <taxon>Streptophyta</taxon>
        <taxon>Embryophyta</taxon>
        <taxon>Tracheophyta</taxon>
        <taxon>Spermatophyta</taxon>
        <taxon>Magnoliopsida</taxon>
        <taxon>Liliopsida</taxon>
        <taxon>Poales</taxon>
        <taxon>Poaceae</taxon>
        <taxon>PACMAD clade</taxon>
        <taxon>Panicoideae</taxon>
        <taxon>Panicodae</taxon>
        <taxon>Paniceae</taxon>
        <taxon>Cenchrinae</taxon>
        <taxon>Setaria</taxon>
    </lineage>
</organism>
<sequence>MFAQSSSFLKKLTQTTILPSWTYAMYKILICKITRSL</sequence>
<proteinExistence type="predicted"/>
<evidence type="ECO:0000313" key="2">
    <source>
        <dbReference type="Proteomes" id="UP000004995"/>
    </source>
</evidence>
<dbReference type="HOGENOM" id="CLU_3351926_0_0_1"/>
<dbReference type="Proteomes" id="UP000004995">
    <property type="component" value="Unassembled WGS sequence"/>
</dbReference>
<keyword evidence="2" id="KW-1185">Reference proteome</keyword>
<accession>K3Z1J1</accession>
<dbReference type="AlphaFoldDB" id="K3Z1J1"/>
<protein>
    <submittedName>
        <fullName evidence="1">Uncharacterized protein</fullName>
    </submittedName>
</protein>
<name>K3Z1J1_SETIT</name>
<dbReference type="EnsemblPlants" id="KQL31886">
    <property type="protein sequence ID" value="KQL31886"/>
    <property type="gene ID" value="SETIT_020409mg"/>
</dbReference>
<evidence type="ECO:0000313" key="1">
    <source>
        <dbReference type="EnsemblPlants" id="KQL31886"/>
    </source>
</evidence>
<dbReference type="InParanoid" id="K3Z1J1"/>
<reference evidence="1" key="2">
    <citation type="submission" date="2018-08" db="UniProtKB">
        <authorList>
            <consortium name="EnsemblPlants"/>
        </authorList>
    </citation>
    <scope>IDENTIFICATION</scope>
    <source>
        <strain evidence="1">Yugu1</strain>
    </source>
</reference>
<dbReference type="EMBL" id="AGNK02000585">
    <property type="status" value="NOT_ANNOTATED_CDS"/>
    <property type="molecule type" value="Genomic_DNA"/>
</dbReference>
<dbReference type="Gramene" id="KQL31886">
    <property type="protein sequence ID" value="KQL31886"/>
    <property type="gene ID" value="SETIT_020409mg"/>
</dbReference>